<organism evidence="1 2">
    <name type="scientific">Gordonia malaquae NBRC 108250</name>
    <dbReference type="NCBI Taxonomy" id="1223542"/>
    <lineage>
        <taxon>Bacteria</taxon>
        <taxon>Bacillati</taxon>
        <taxon>Actinomycetota</taxon>
        <taxon>Actinomycetes</taxon>
        <taxon>Mycobacteriales</taxon>
        <taxon>Gordoniaceae</taxon>
        <taxon>Gordonia</taxon>
    </lineage>
</organism>
<dbReference type="EMBL" id="BAOP01000030">
    <property type="protein sequence ID" value="GAC81226.1"/>
    <property type="molecule type" value="Genomic_DNA"/>
</dbReference>
<comment type="caution">
    <text evidence="1">The sequence shown here is derived from an EMBL/GenBank/DDBJ whole genome shotgun (WGS) entry which is preliminary data.</text>
</comment>
<dbReference type="Pfam" id="PF23841">
    <property type="entry name" value="Phage_tail_terminator_2"/>
    <property type="match status" value="1"/>
</dbReference>
<gene>
    <name evidence="1" type="ORF">GM1_030_00550</name>
</gene>
<dbReference type="Proteomes" id="UP000035009">
    <property type="component" value="Unassembled WGS sequence"/>
</dbReference>
<name>M3TI94_GORML</name>
<dbReference type="RefSeq" id="WP_008380820.1">
    <property type="nucleotide sequence ID" value="NZ_BAOP01000030.1"/>
</dbReference>
<evidence type="ECO:0008006" key="3">
    <source>
        <dbReference type="Google" id="ProtNLM"/>
    </source>
</evidence>
<sequence>MTAAVGFPDAEQVAENLLADLGYACKWLPDDLEANLPVLLVTRIGGTDDGVTDRAEVQVDVWHVDRPQAWALASKVRDRINVLASGGDVAGVWVDHARVLVAGQQIPTENPDDRRVVQTVRIDMRPPL</sequence>
<evidence type="ECO:0000313" key="2">
    <source>
        <dbReference type="Proteomes" id="UP000035009"/>
    </source>
</evidence>
<keyword evidence="2" id="KW-1185">Reference proteome</keyword>
<proteinExistence type="predicted"/>
<protein>
    <recommendedName>
        <fullName evidence="3">Phage protein</fullName>
    </recommendedName>
</protein>
<accession>M3TI94</accession>
<dbReference type="AlphaFoldDB" id="M3TI94"/>
<dbReference type="InterPro" id="IPR057003">
    <property type="entry name" value="Phage_tail_terminator_2"/>
</dbReference>
<dbReference type="OrthoDB" id="4569718at2"/>
<reference evidence="1 2" key="1">
    <citation type="submission" date="2013-02" db="EMBL/GenBank/DDBJ databases">
        <title>Whole genome shotgun sequence of Gordonia malaquae NBRC 108250.</title>
        <authorList>
            <person name="Yoshida I."/>
            <person name="Hosoyama A."/>
            <person name="Tsuchikane K."/>
            <person name="Ando Y."/>
            <person name="Baba S."/>
            <person name="Ohji S."/>
            <person name="Hamada M."/>
            <person name="Tamura T."/>
            <person name="Yamazoe A."/>
            <person name="Yamazaki S."/>
            <person name="Fujita N."/>
        </authorList>
    </citation>
    <scope>NUCLEOTIDE SEQUENCE [LARGE SCALE GENOMIC DNA]</scope>
    <source>
        <strain evidence="1 2">NBRC 108250</strain>
    </source>
</reference>
<evidence type="ECO:0000313" key="1">
    <source>
        <dbReference type="EMBL" id="GAC81226.1"/>
    </source>
</evidence>
<dbReference type="STRING" id="410332.SAMN04488550_4124"/>